<accession>A0A024UM17</accession>
<proteinExistence type="predicted"/>
<dbReference type="RefSeq" id="XP_008864743.1">
    <property type="nucleotide sequence ID" value="XM_008866521.1"/>
</dbReference>
<reference evidence="3" key="1">
    <citation type="submission" date="2013-12" db="EMBL/GenBank/DDBJ databases">
        <title>The Genome Sequence of Aphanomyces invadans NJM9701.</title>
        <authorList>
            <consortium name="The Broad Institute Genomics Platform"/>
            <person name="Russ C."/>
            <person name="Tyler B."/>
            <person name="van West P."/>
            <person name="Dieguez-Uribeondo J."/>
            <person name="Young S.K."/>
            <person name="Zeng Q."/>
            <person name="Gargeya S."/>
            <person name="Fitzgerald M."/>
            <person name="Abouelleil A."/>
            <person name="Alvarado L."/>
            <person name="Chapman S.B."/>
            <person name="Gainer-Dewar J."/>
            <person name="Goldberg J."/>
            <person name="Griggs A."/>
            <person name="Gujja S."/>
            <person name="Hansen M."/>
            <person name="Howarth C."/>
            <person name="Imamovic A."/>
            <person name="Ireland A."/>
            <person name="Larimer J."/>
            <person name="McCowan C."/>
            <person name="Murphy C."/>
            <person name="Pearson M."/>
            <person name="Poon T.W."/>
            <person name="Priest M."/>
            <person name="Roberts A."/>
            <person name="Saif S."/>
            <person name="Shea T."/>
            <person name="Sykes S."/>
            <person name="Wortman J."/>
            <person name="Nusbaum C."/>
            <person name="Birren B."/>
        </authorList>
    </citation>
    <scope>NUCLEOTIDE SEQUENCE [LARGE SCALE GENOMIC DNA]</scope>
    <source>
        <strain evidence="3">NJM9701</strain>
    </source>
</reference>
<gene>
    <name evidence="3" type="ORF">H310_02852</name>
</gene>
<feature type="region of interest" description="Disordered" evidence="1">
    <location>
        <begin position="292"/>
        <end position="324"/>
    </location>
</feature>
<dbReference type="InterPro" id="IPR027417">
    <property type="entry name" value="P-loop_NTPase"/>
</dbReference>
<evidence type="ECO:0000259" key="2">
    <source>
        <dbReference type="Pfam" id="PF01926"/>
    </source>
</evidence>
<dbReference type="PANTHER" id="PTHR46434:SF1">
    <property type="entry name" value="GENETIC INTERACTOR OF PROHIBITINS 3, MITOCHONDRIAL"/>
    <property type="match status" value="1"/>
</dbReference>
<dbReference type="VEuPathDB" id="FungiDB:H310_02852"/>
<feature type="domain" description="G" evidence="2">
    <location>
        <begin position="241"/>
        <end position="270"/>
    </location>
</feature>
<dbReference type="EMBL" id="KI913955">
    <property type="protein sequence ID" value="ETW06668.1"/>
    <property type="molecule type" value="Genomic_DNA"/>
</dbReference>
<dbReference type="AlphaFoldDB" id="A0A024UM17"/>
<dbReference type="GeneID" id="20079902"/>
<organism evidence="3">
    <name type="scientific">Aphanomyces invadans</name>
    <dbReference type="NCBI Taxonomy" id="157072"/>
    <lineage>
        <taxon>Eukaryota</taxon>
        <taxon>Sar</taxon>
        <taxon>Stramenopiles</taxon>
        <taxon>Oomycota</taxon>
        <taxon>Saprolegniomycetes</taxon>
        <taxon>Saprolegniales</taxon>
        <taxon>Verrucalvaceae</taxon>
        <taxon>Aphanomyces</taxon>
    </lineage>
</organism>
<dbReference type="CDD" id="cd01855">
    <property type="entry name" value="YqeH"/>
    <property type="match status" value="1"/>
</dbReference>
<dbReference type="Pfam" id="PF01926">
    <property type="entry name" value="MMR_HSR1"/>
    <property type="match status" value="1"/>
</dbReference>
<protein>
    <recommendedName>
        <fullName evidence="2">G domain-containing protein</fullName>
    </recommendedName>
</protein>
<dbReference type="Gene3D" id="3.40.50.300">
    <property type="entry name" value="P-loop containing nucleotide triphosphate hydrolases"/>
    <property type="match status" value="1"/>
</dbReference>
<dbReference type="eggNOG" id="KOG1249">
    <property type="taxonomic scope" value="Eukaryota"/>
</dbReference>
<dbReference type="GO" id="GO:0005525">
    <property type="term" value="F:GTP binding"/>
    <property type="evidence" value="ECO:0007669"/>
    <property type="project" value="InterPro"/>
</dbReference>
<dbReference type="STRING" id="157072.A0A024UM17"/>
<dbReference type="PANTHER" id="PTHR46434">
    <property type="entry name" value="GENETIC INTERACTOR OF PROHIBITINS 3, MITOCHONDRIAL"/>
    <property type="match status" value="1"/>
</dbReference>
<evidence type="ECO:0000256" key="1">
    <source>
        <dbReference type="SAM" id="MobiDB-lite"/>
    </source>
</evidence>
<dbReference type="InterPro" id="IPR006073">
    <property type="entry name" value="GTP-bd"/>
</dbReference>
<name>A0A024UM17_9STRA</name>
<dbReference type="SUPFAM" id="SSF52540">
    <property type="entry name" value="P-loop containing nucleoside triphosphate hydrolases"/>
    <property type="match status" value="1"/>
</dbReference>
<evidence type="ECO:0000313" key="3">
    <source>
        <dbReference type="EMBL" id="ETW06668.1"/>
    </source>
</evidence>
<dbReference type="OrthoDB" id="73164at2759"/>
<dbReference type="GO" id="GO:0005739">
    <property type="term" value="C:mitochondrion"/>
    <property type="evidence" value="ECO:0007669"/>
    <property type="project" value="TreeGrafter"/>
</dbReference>
<dbReference type="InterPro" id="IPR050896">
    <property type="entry name" value="Mito_lipid_metab_GTPase"/>
</dbReference>
<sequence length="565" mass="61816">MLRNLSKSLHALSKSISAARTCPDALRFAPIAARSAMANGIVRFDLSPRLFSTAAPPSATLADIKAHISMMEELSCTGCGIELQFKDEHKVGFCTEKALENLDSVADISTTLLCQRCFQIRNYGKVTDSRMPYEEYEKRVKALKPRDMLMVQLVDILDITGSLLGNARHVVGKKPVMLVVNKGDLIPVKSGSRRLLRRIKQAAVECGIENVIGIRLISSVKGAGIADVVSDIHKYRQGRDICVIGAANAGKSTFLNALLKHTTKKKRFPSKAIKSGITSIADVDVSEVVAEAPPEPELSEEDIPDDELLSPKQRKQLSKKKSDVYMTTSSLPGTTLAVSPIPITLGDDSCNIFDTPGLIVNRKRQKLIENLSKPGFDELNSILPGKKLPLSIFKMTPGRSLFLGAMLRLDYESELSKDNKGASNSLLFSWYGVLPGHQSKTANAEETFMKHAGGLLSPPRGLDALSFTGPLVHRQQVTVQEFVTGDVMTRSSNPKRPKRTTVLELVVPGFGWLGVTGVDMDGTQTLEKTLKNARIQISTCDGIEVHARSALFPFEMTDTNKNMWK</sequence>
<feature type="compositionally biased region" description="Acidic residues" evidence="1">
    <location>
        <begin position="297"/>
        <end position="308"/>
    </location>
</feature>